<dbReference type="AlphaFoldDB" id="A0A2K1ZTY7"/>
<accession>A0A2K1ZTY7</accession>
<sequence length="75" mass="9376">MCWLLYREQKEIRNFSFSLRHILILCYAFFFCCFFEDKHDFLFQCFPMSLYFGSRRHNNHFFATFYFSCISVNHL</sequence>
<dbReference type="InParanoid" id="A0A2K1ZTY7"/>
<dbReference type="Proteomes" id="UP000006729">
    <property type="component" value="Chromosome 7"/>
</dbReference>
<gene>
    <name evidence="1" type="ORF">POPTR_007G135600</name>
</gene>
<organism evidence="1 2">
    <name type="scientific">Populus trichocarpa</name>
    <name type="common">Western balsam poplar</name>
    <name type="synonym">Populus balsamifera subsp. trichocarpa</name>
    <dbReference type="NCBI Taxonomy" id="3694"/>
    <lineage>
        <taxon>Eukaryota</taxon>
        <taxon>Viridiplantae</taxon>
        <taxon>Streptophyta</taxon>
        <taxon>Embryophyta</taxon>
        <taxon>Tracheophyta</taxon>
        <taxon>Spermatophyta</taxon>
        <taxon>Magnoliopsida</taxon>
        <taxon>eudicotyledons</taxon>
        <taxon>Gunneridae</taxon>
        <taxon>Pentapetalae</taxon>
        <taxon>rosids</taxon>
        <taxon>fabids</taxon>
        <taxon>Malpighiales</taxon>
        <taxon>Salicaceae</taxon>
        <taxon>Saliceae</taxon>
        <taxon>Populus</taxon>
    </lineage>
</organism>
<reference evidence="1 2" key="1">
    <citation type="journal article" date="2006" name="Science">
        <title>The genome of black cottonwood, Populus trichocarpa (Torr. &amp; Gray).</title>
        <authorList>
            <person name="Tuskan G.A."/>
            <person name="Difazio S."/>
            <person name="Jansson S."/>
            <person name="Bohlmann J."/>
            <person name="Grigoriev I."/>
            <person name="Hellsten U."/>
            <person name="Putnam N."/>
            <person name="Ralph S."/>
            <person name="Rombauts S."/>
            <person name="Salamov A."/>
            <person name="Schein J."/>
            <person name="Sterck L."/>
            <person name="Aerts A."/>
            <person name="Bhalerao R.R."/>
            <person name="Bhalerao R.P."/>
            <person name="Blaudez D."/>
            <person name="Boerjan W."/>
            <person name="Brun A."/>
            <person name="Brunner A."/>
            <person name="Busov V."/>
            <person name="Campbell M."/>
            <person name="Carlson J."/>
            <person name="Chalot M."/>
            <person name="Chapman J."/>
            <person name="Chen G.L."/>
            <person name="Cooper D."/>
            <person name="Coutinho P.M."/>
            <person name="Couturier J."/>
            <person name="Covert S."/>
            <person name="Cronk Q."/>
            <person name="Cunningham R."/>
            <person name="Davis J."/>
            <person name="Degroeve S."/>
            <person name="Dejardin A."/>
            <person name="Depamphilis C."/>
            <person name="Detter J."/>
            <person name="Dirks B."/>
            <person name="Dubchak I."/>
            <person name="Duplessis S."/>
            <person name="Ehlting J."/>
            <person name="Ellis B."/>
            <person name="Gendler K."/>
            <person name="Goodstein D."/>
            <person name="Gribskov M."/>
            <person name="Grimwood J."/>
            <person name="Groover A."/>
            <person name="Gunter L."/>
            <person name="Hamberger B."/>
            <person name="Heinze B."/>
            <person name="Helariutta Y."/>
            <person name="Henrissat B."/>
            <person name="Holligan D."/>
            <person name="Holt R."/>
            <person name="Huang W."/>
            <person name="Islam-Faridi N."/>
            <person name="Jones S."/>
            <person name="Jones-Rhoades M."/>
            <person name="Jorgensen R."/>
            <person name="Joshi C."/>
            <person name="Kangasjarvi J."/>
            <person name="Karlsson J."/>
            <person name="Kelleher C."/>
            <person name="Kirkpatrick R."/>
            <person name="Kirst M."/>
            <person name="Kohler A."/>
            <person name="Kalluri U."/>
            <person name="Larimer F."/>
            <person name="Leebens-Mack J."/>
            <person name="Leple J.C."/>
            <person name="Locascio P."/>
            <person name="Lou Y."/>
            <person name="Lucas S."/>
            <person name="Martin F."/>
            <person name="Montanini B."/>
            <person name="Napoli C."/>
            <person name="Nelson D.R."/>
            <person name="Nelson C."/>
            <person name="Nieminen K."/>
            <person name="Nilsson O."/>
            <person name="Pereda V."/>
            <person name="Peter G."/>
            <person name="Philippe R."/>
            <person name="Pilate G."/>
            <person name="Poliakov A."/>
            <person name="Razumovskaya J."/>
            <person name="Richardson P."/>
            <person name="Rinaldi C."/>
            <person name="Ritland K."/>
            <person name="Rouze P."/>
            <person name="Ryaboy D."/>
            <person name="Schmutz J."/>
            <person name="Schrader J."/>
            <person name="Segerman B."/>
            <person name="Shin H."/>
            <person name="Siddiqui A."/>
            <person name="Sterky F."/>
            <person name="Terry A."/>
            <person name="Tsai C.J."/>
            <person name="Uberbacher E."/>
            <person name="Unneberg P."/>
            <person name="Vahala J."/>
            <person name="Wall K."/>
            <person name="Wessler S."/>
            <person name="Yang G."/>
            <person name="Yin T."/>
            <person name="Douglas C."/>
            <person name="Marra M."/>
            <person name="Sandberg G."/>
            <person name="Van de Peer Y."/>
            <person name="Rokhsar D."/>
        </authorList>
    </citation>
    <scope>NUCLEOTIDE SEQUENCE [LARGE SCALE GENOMIC DNA]</scope>
    <source>
        <strain evidence="2">cv. Nisqually</strain>
    </source>
</reference>
<evidence type="ECO:0000313" key="1">
    <source>
        <dbReference type="EMBL" id="PNT28743.1"/>
    </source>
</evidence>
<protein>
    <submittedName>
        <fullName evidence="1">Uncharacterized protein</fullName>
    </submittedName>
</protein>
<proteinExistence type="predicted"/>
<keyword evidence="2" id="KW-1185">Reference proteome</keyword>
<name>A0A2K1ZTY7_POPTR</name>
<evidence type="ECO:0000313" key="2">
    <source>
        <dbReference type="Proteomes" id="UP000006729"/>
    </source>
</evidence>
<dbReference type="EMBL" id="CM009296">
    <property type="protein sequence ID" value="PNT28743.1"/>
    <property type="molecule type" value="Genomic_DNA"/>
</dbReference>